<accession>A0A266M016</accession>
<reference evidence="1 2" key="1">
    <citation type="submission" date="2017-08" db="EMBL/GenBank/DDBJ databases">
        <title>Genomic and metabolic characterisation of spoilage-associated Pseudomonas species.</title>
        <authorList>
            <person name="Stanborough T."/>
            <person name="Fegan N."/>
            <person name="Powell S.M."/>
            <person name="Singh T."/>
            <person name="Tamplin M.L."/>
            <person name="Chandry P.S."/>
        </authorList>
    </citation>
    <scope>NUCLEOTIDE SEQUENCE [LARGE SCALE GENOMIC DNA]</scope>
    <source>
        <strain evidence="1 2">F1820</strain>
    </source>
</reference>
<evidence type="ECO:0000313" key="2">
    <source>
        <dbReference type="Proteomes" id="UP000216113"/>
    </source>
</evidence>
<organism evidence="1 2">
    <name type="scientific">Pseudomonas fragi</name>
    <dbReference type="NCBI Taxonomy" id="296"/>
    <lineage>
        <taxon>Bacteria</taxon>
        <taxon>Pseudomonadati</taxon>
        <taxon>Pseudomonadota</taxon>
        <taxon>Gammaproteobacteria</taxon>
        <taxon>Pseudomonadales</taxon>
        <taxon>Pseudomonadaceae</taxon>
        <taxon>Pseudomonas</taxon>
    </lineage>
</organism>
<gene>
    <name evidence="1" type="ORF">CJF43_01155</name>
</gene>
<protein>
    <submittedName>
        <fullName evidence="1">Uncharacterized protein</fullName>
    </submittedName>
</protein>
<comment type="caution">
    <text evidence="1">The sequence shown here is derived from an EMBL/GenBank/DDBJ whole genome shotgun (WGS) entry which is preliminary data.</text>
</comment>
<dbReference type="AlphaFoldDB" id="A0A266M016"/>
<dbReference type="EMBL" id="NQKL01000001">
    <property type="protein sequence ID" value="OZY43604.1"/>
    <property type="molecule type" value="Genomic_DNA"/>
</dbReference>
<dbReference type="Proteomes" id="UP000216113">
    <property type="component" value="Unassembled WGS sequence"/>
</dbReference>
<sequence length="461" mass="52049">MLKKQKIVLFLGNADSEGVTAKLKAVGTLYKRKMLESRPENWEKIISIFQEFDVTSVVVKLTNTTFHVLCQEPYIEIRKELLDLISSKPNLFLAHESLLTGKQTNAHSDYVAYINDFDPELTEDYEYRLSDYNDVFVPPPAEITQKVIEFLSAYGIIIVPYNKNVELVVVASSFVEKNESNLIFRIYVPSERMWANEAEKLLQLFREYLQKVSGLNVRHDQYRTNQGVVYEFFGGDSLESSSLPQKFNEFSTFMEMCVSNPQDAQSLLASSHLNKSEVFNLVERYSKEARRLHVDIKQERERKLLAIRHGLEGELAEYARTEQDWNIISKIVESSIPAASSVLSALTIDRRPLQEASNNLTININPQIIETINGVVAQQILGNQHLGTDAKQLLEIIDQYAGGNKAALASAVHELGDESARSEDRIIAKQKLKGFLLSVAGKVGDVAIGVLQSYIEKKIGL</sequence>
<evidence type="ECO:0000313" key="1">
    <source>
        <dbReference type="EMBL" id="OZY43604.1"/>
    </source>
</evidence>
<name>A0A266M016_PSEFR</name>
<proteinExistence type="predicted"/>